<organism evidence="3 4">
    <name type="scientific">Heliobacterium modesticaldum (strain ATCC 51547 / Ice1)</name>
    <dbReference type="NCBI Taxonomy" id="498761"/>
    <lineage>
        <taxon>Bacteria</taxon>
        <taxon>Bacillati</taxon>
        <taxon>Bacillota</taxon>
        <taxon>Clostridia</taxon>
        <taxon>Eubacteriales</taxon>
        <taxon>Heliobacteriaceae</taxon>
        <taxon>Heliomicrobium</taxon>
    </lineage>
</organism>
<dbReference type="HOGENOM" id="CLU_168121_1_1_9"/>
<dbReference type="STRING" id="498761.HM1_1401"/>
<protein>
    <submittedName>
        <fullName evidence="3">Conserved domain protein</fullName>
    </submittedName>
</protein>
<evidence type="ECO:0000313" key="4">
    <source>
        <dbReference type="Proteomes" id="UP000008550"/>
    </source>
</evidence>
<dbReference type="InterPro" id="IPR008991">
    <property type="entry name" value="Translation_prot_SH3-like_sf"/>
</dbReference>
<dbReference type="CDD" id="cd06088">
    <property type="entry name" value="KOW_RPL14"/>
    <property type="match status" value="1"/>
</dbReference>
<dbReference type="SUPFAM" id="SSF50104">
    <property type="entry name" value="Translation proteins SH3-like domain"/>
    <property type="match status" value="1"/>
</dbReference>
<dbReference type="Proteomes" id="UP000008550">
    <property type="component" value="Chromosome"/>
</dbReference>
<dbReference type="Gene3D" id="2.30.30.30">
    <property type="match status" value="1"/>
</dbReference>
<evidence type="ECO:0000256" key="1">
    <source>
        <dbReference type="ARBA" id="ARBA00022980"/>
    </source>
</evidence>
<dbReference type="OrthoDB" id="1683515at2"/>
<evidence type="ECO:0000313" key="3">
    <source>
        <dbReference type="EMBL" id="ABZ83978.1"/>
    </source>
</evidence>
<dbReference type="InterPro" id="IPR014722">
    <property type="entry name" value="Rib_uL2_dom2"/>
</dbReference>
<keyword evidence="1" id="KW-0689">Ribosomal protein</keyword>
<dbReference type="EMBL" id="CP000930">
    <property type="protein sequence ID" value="ABZ83978.1"/>
    <property type="molecule type" value="Genomic_DNA"/>
</dbReference>
<sequence length="96" mass="10645">MAARSVKPGELVRSQAGRDGDRYFIVLNILDPDYLLIVDGHYRKVENPKKKKVKHLRCTGLVATEIGEMLQQGKTPANAQVASALRRLLETLETGS</sequence>
<dbReference type="InterPro" id="IPR041985">
    <property type="entry name" value="Ribosomal_eL14_KOW"/>
</dbReference>
<dbReference type="eggNOG" id="COG2163">
    <property type="taxonomic scope" value="Bacteria"/>
</dbReference>
<dbReference type="GO" id="GO:0005840">
    <property type="term" value="C:ribosome"/>
    <property type="evidence" value="ECO:0007669"/>
    <property type="project" value="UniProtKB-KW"/>
</dbReference>
<proteinExistence type="predicted"/>
<dbReference type="RefSeq" id="WP_012282494.1">
    <property type="nucleotide sequence ID" value="NC_010337.2"/>
</dbReference>
<evidence type="ECO:0000256" key="2">
    <source>
        <dbReference type="ARBA" id="ARBA00023274"/>
    </source>
</evidence>
<dbReference type="KEGG" id="hmo:HM1_1401"/>
<reference evidence="3 4" key="1">
    <citation type="journal article" date="2008" name="J. Bacteriol.">
        <title>The genome of Heliobacterium modesticaldum, a phototrophic representative of the Firmicutes containing the simplest photosynthetic apparatus.</title>
        <authorList>
            <person name="Sattley W.M."/>
            <person name="Madigan M.T."/>
            <person name="Swingley W.D."/>
            <person name="Cheung P.C."/>
            <person name="Clocksin K.M."/>
            <person name="Conrad A.L."/>
            <person name="Dejesa L.C."/>
            <person name="Honchak B.M."/>
            <person name="Jung D.O."/>
            <person name="Karbach L.E."/>
            <person name="Kurdoglu A."/>
            <person name="Lahiri S."/>
            <person name="Mastrian S.D."/>
            <person name="Page L.E."/>
            <person name="Taylor H.L."/>
            <person name="Wang Z.T."/>
            <person name="Raymond J."/>
            <person name="Chen M."/>
            <person name="Blankenship R.E."/>
            <person name="Touchman J.W."/>
        </authorList>
    </citation>
    <scope>NUCLEOTIDE SEQUENCE [LARGE SCALE GENOMIC DNA]</scope>
    <source>
        <strain evidence="4">ATCC 51547 / Ice1</strain>
    </source>
</reference>
<keyword evidence="2" id="KW-0687">Ribonucleoprotein</keyword>
<accession>B0TC79</accession>
<dbReference type="AlphaFoldDB" id="B0TC79"/>
<dbReference type="GO" id="GO:1990904">
    <property type="term" value="C:ribonucleoprotein complex"/>
    <property type="evidence" value="ECO:0007669"/>
    <property type="project" value="UniProtKB-KW"/>
</dbReference>
<gene>
    <name evidence="3" type="ORF">HM1_1401</name>
</gene>
<name>B0TC79_HELMI</name>
<keyword evidence="4" id="KW-1185">Reference proteome</keyword>